<comment type="caution">
    <text evidence="2">The sequence shown here is derived from an EMBL/GenBank/DDBJ whole genome shotgun (WGS) entry which is preliminary data.</text>
</comment>
<proteinExistence type="predicted"/>
<feature type="domain" description="BRCT" evidence="1">
    <location>
        <begin position="27"/>
        <end position="106"/>
    </location>
</feature>
<keyword evidence="3" id="KW-1185">Reference proteome</keyword>
<evidence type="ECO:0000313" key="2">
    <source>
        <dbReference type="EMBL" id="KAF7996825.1"/>
    </source>
</evidence>
<organism evidence="2 3">
    <name type="scientific">Aphidius gifuensis</name>
    <name type="common">Parasitoid wasp</name>
    <dbReference type="NCBI Taxonomy" id="684658"/>
    <lineage>
        <taxon>Eukaryota</taxon>
        <taxon>Metazoa</taxon>
        <taxon>Ecdysozoa</taxon>
        <taxon>Arthropoda</taxon>
        <taxon>Hexapoda</taxon>
        <taxon>Insecta</taxon>
        <taxon>Pterygota</taxon>
        <taxon>Neoptera</taxon>
        <taxon>Endopterygota</taxon>
        <taxon>Hymenoptera</taxon>
        <taxon>Apocrita</taxon>
        <taxon>Ichneumonoidea</taxon>
        <taxon>Braconidae</taxon>
        <taxon>Aphidiinae</taxon>
        <taxon>Aphidius</taxon>
    </lineage>
</organism>
<dbReference type="Proteomes" id="UP000639338">
    <property type="component" value="Unassembled WGS sequence"/>
</dbReference>
<dbReference type="InterPro" id="IPR001357">
    <property type="entry name" value="BRCT_dom"/>
</dbReference>
<name>A0A834Y015_APHGI</name>
<dbReference type="SUPFAM" id="SSF52113">
    <property type="entry name" value="BRCT domain"/>
    <property type="match status" value="1"/>
</dbReference>
<dbReference type="EMBL" id="JACMRX010000001">
    <property type="protein sequence ID" value="KAF7996825.1"/>
    <property type="molecule type" value="Genomic_DNA"/>
</dbReference>
<dbReference type="Pfam" id="PF16589">
    <property type="entry name" value="BRCT_2"/>
    <property type="match status" value="1"/>
</dbReference>
<dbReference type="InterPro" id="IPR036420">
    <property type="entry name" value="BRCT_dom_sf"/>
</dbReference>
<evidence type="ECO:0000313" key="3">
    <source>
        <dbReference type="Proteomes" id="UP000639338"/>
    </source>
</evidence>
<accession>A0A834Y015</accession>
<reference evidence="2 3" key="1">
    <citation type="submission" date="2020-08" db="EMBL/GenBank/DDBJ databases">
        <title>Aphidius gifuensis genome sequencing and assembly.</title>
        <authorList>
            <person name="Du Z."/>
        </authorList>
    </citation>
    <scope>NUCLEOTIDE SEQUENCE [LARGE SCALE GENOMIC DNA]</scope>
    <source>
        <strain evidence="2">YNYX2018</strain>
        <tissue evidence="2">Adults</tissue>
    </source>
</reference>
<protein>
    <recommendedName>
        <fullName evidence="1">BRCT domain-containing protein</fullName>
    </recommendedName>
</protein>
<dbReference type="AlphaFoldDB" id="A0A834Y015"/>
<gene>
    <name evidence="2" type="ORF">HCN44_002471</name>
</gene>
<sequence length="250" mass="28613">MEDNKVNTTNNKMIKYNENLFKIREKSIYFHIYSSVNQSECIRLRTLIEKTGGIISDDPSHNAINLTNLQTIYYRKKKDENYTLHHSQFIYDSVEKNCLQNIKNYRVPGFSKSDNAMIKLSNFLDEDDTITSFMTNKNNKDNVDKKSNSIINKQKVTKSLEKLVNQLVNSTDDDEASNIAVDQVLSIQSSQISKHLSGCLISNYSLESTPISKTGSDLDEDSSSKPQARLVRNPFFKKKNKQAYSTVDIN</sequence>
<evidence type="ECO:0000259" key="1">
    <source>
        <dbReference type="Pfam" id="PF16589"/>
    </source>
</evidence>
<dbReference type="Gene3D" id="3.40.50.10190">
    <property type="entry name" value="BRCT domain"/>
    <property type="match status" value="1"/>
</dbReference>